<keyword evidence="1" id="KW-0472">Membrane</keyword>
<accession>A0A9X3XF59</accession>
<name>A0A9X3XF59_9BACT</name>
<feature type="transmembrane region" description="Helical" evidence="1">
    <location>
        <begin position="85"/>
        <end position="105"/>
    </location>
</feature>
<gene>
    <name evidence="2" type="ORF">KEG57_47895</name>
</gene>
<comment type="caution">
    <text evidence="2">The sequence shown here is derived from an EMBL/GenBank/DDBJ whole genome shotgun (WGS) entry which is preliminary data.</text>
</comment>
<evidence type="ECO:0000313" key="3">
    <source>
        <dbReference type="Proteomes" id="UP001151081"/>
    </source>
</evidence>
<proteinExistence type="predicted"/>
<keyword evidence="1" id="KW-1133">Transmembrane helix</keyword>
<feature type="transmembrane region" description="Helical" evidence="1">
    <location>
        <begin position="255"/>
        <end position="271"/>
    </location>
</feature>
<feature type="transmembrane region" description="Helical" evidence="1">
    <location>
        <begin position="220"/>
        <end position="243"/>
    </location>
</feature>
<feature type="transmembrane region" description="Helical" evidence="1">
    <location>
        <begin position="111"/>
        <end position="132"/>
    </location>
</feature>
<dbReference type="Proteomes" id="UP001151081">
    <property type="component" value="Unassembled WGS sequence"/>
</dbReference>
<organism evidence="2 3">
    <name type="scientific">Polyangium jinanense</name>
    <dbReference type="NCBI Taxonomy" id="2829994"/>
    <lineage>
        <taxon>Bacteria</taxon>
        <taxon>Pseudomonadati</taxon>
        <taxon>Myxococcota</taxon>
        <taxon>Polyangia</taxon>
        <taxon>Polyangiales</taxon>
        <taxon>Polyangiaceae</taxon>
        <taxon>Polyangium</taxon>
    </lineage>
</organism>
<keyword evidence="1" id="KW-0812">Transmembrane</keyword>
<sequence>MTSQAKEPIHGRAPTCPACGAPLPIELGDARVRCRHCGAVTPLDEGLRRAMLAYVGDVVAVAKKELQARFVAAFYEQNAKAAKPVIFGVIGFATFLTFAFVAGLITGEVNMGLPLLYFGILFGGWVLSLAAFTRGWGVMYDIPDIETLAATGIVRCDGCGAMHSFRAGEAVSDCKHCRSRLLVPFALAASLLGEARASKDRADREQAQSYDRAANAGDRLVGVSVFLVFFGILAAMVTVIAIGRPEGPEVTRTEMWLSFLGTFVLSIVFMVRSTKRGMQKRQEMDAQVDALARRVGDTARRG</sequence>
<evidence type="ECO:0000313" key="2">
    <source>
        <dbReference type="EMBL" id="MDC3988285.1"/>
    </source>
</evidence>
<evidence type="ECO:0000256" key="1">
    <source>
        <dbReference type="SAM" id="Phobius"/>
    </source>
</evidence>
<dbReference type="AlphaFoldDB" id="A0A9X3XF59"/>
<reference evidence="2 3" key="1">
    <citation type="submission" date="2021-04" db="EMBL/GenBank/DDBJ databases">
        <title>Genome analysis of Polyangium sp.</title>
        <authorList>
            <person name="Li Y."/>
            <person name="Wang J."/>
        </authorList>
    </citation>
    <scope>NUCLEOTIDE SEQUENCE [LARGE SCALE GENOMIC DNA]</scope>
    <source>
        <strain evidence="2 3">SDU14</strain>
    </source>
</reference>
<dbReference type="EMBL" id="JAGTJJ010000069">
    <property type="protein sequence ID" value="MDC3988285.1"/>
    <property type="molecule type" value="Genomic_DNA"/>
</dbReference>
<keyword evidence="3" id="KW-1185">Reference proteome</keyword>
<dbReference type="RefSeq" id="WP_272423608.1">
    <property type="nucleotide sequence ID" value="NZ_JAGTJJ010000069.1"/>
</dbReference>
<protein>
    <submittedName>
        <fullName evidence="2">Zinc ribbon domain-containing protein</fullName>
    </submittedName>
</protein>